<dbReference type="PANTHER" id="PTHR46255:SF3">
    <property type="entry name" value="HOMEOBOX DOMAIN-CONTAINING PROTEIN"/>
    <property type="match status" value="1"/>
</dbReference>
<feature type="domain" description="Homeobox" evidence="4">
    <location>
        <begin position="42"/>
        <end position="102"/>
    </location>
</feature>
<feature type="region of interest" description="Disordered" evidence="3">
    <location>
        <begin position="361"/>
        <end position="436"/>
    </location>
</feature>
<feature type="compositionally biased region" description="Polar residues" evidence="3">
    <location>
        <begin position="206"/>
        <end position="218"/>
    </location>
</feature>
<evidence type="ECO:0000313" key="5">
    <source>
        <dbReference type="EMBL" id="KIK97814.1"/>
    </source>
</evidence>
<dbReference type="Gene3D" id="1.10.10.60">
    <property type="entry name" value="Homeodomain-like"/>
    <property type="match status" value="1"/>
</dbReference>
<keyword evidence="1 2" id="KW-0539">Nucleus</keyword>
<accession>A0A0D0E7N5</accession>
<dbReference type="SUPFAM" id="SSF46689">
    <property type="entry name" value="Homeodomain-like"/>
    <property type="match status" value="1"/>
</dbReference>
<dbReference type="GO" id="GO:1990837">
    <property type="term" value="F:sequence-specific double-stranded DNA binding"/>
    <property type="evidence" value="ECO:0007669"/>
    <property type="project" value="TreeGrafter"/>
</dbReference>
<dbReference type="OrthoDB" id="6159439at2759"/>
<feature type="compositionally biased region" description="Basic and acidic residues" evidence="3">
    <location>
        <begin position="420"/>
        <end position="430"/>
    </location>
</feature>
<feature type="compositionally biased region" description="Low complexity" evidence="3">
    <location>
        <begin position="122"/>
        <end position="135"/>
    </location>
</feature>
<reference evidence="6" key="2">
    <citation type="submission" date="2015-01" db="EMBL/GenBank/DDBJ databases">
        <title>Evolutionary Origins and Diversification of the Mycorrhizal Mutualists.</title>
        <authorList>
            <consortium name="DOE Joint Genome Institute"/>
            <consortium name="Mycorrhizal Genomics Consortium"/>
            <person name="Kohler A."/>
            <person name="Kuo A."/>
            <person name="Nagy L.G."/>
            <person name="Floudas D."/>
            <person name="Copeland A."/>
            <person name="Barry K.W."/>
            <person name="Cichocki N."/>
            <person name="Veneault-Fourrey C."/>
            <person name="LaButti K."/>
            <person name="Lindquist E.A."/>
            <person name="Lipzen A."/>
            <person name="Lundell T."/>
            <person name="Morin E."/>
            <person name="Murat C."/>
            <person name="Riley R."/>
            <person name="Ohm R."/>
            <person name="Sun H."/>
            <person name="Tunlid A."/>
            <person name="Henrissat B."/>
            <person name="Grigoriev I.V."/>
            <person name="Hibbett D.S."/>
            <person name="Martin F."/>
        </authorList>
    </citation>
    <scope>NUCLEOTIDE SEQUENCE [LARGE SCALE GENOMIC DNA]</scope>
    <source>
        <strain evidence="6">Ve08.2h10</strain>
    </source>
</reference>
<feature type="compositionally biased region" description="Low complexity" evidence="3">
    <location>
        <begin position="1"/>
        <end position="20"/>
    </location>
</feature>
<dbReference type="Pfam" id="PF00046">
    <property type="entry name" value="Homeodomain"/>
    <property type="match status" value="1"/>
</dbReference>
<reference evidence="5 6" key="1">
    <citation type="submission" date="2014-04" db="EMBL/GenBank/DDBJ databases">
        <authorList>
            <consortium name="DOE Joint Genome Institute"/>
            <person name="Kuo A."/>
            <person name="Kohler A."/>
            <person name="Jargeat P."/>
            <person name="Nagy L.G."/>
            <person name="Floudas D."/>
            <person name="Copeland A."/>
            <person name="Barry K.W."/>
            <person name="Cichocki N."/>
            <person name="Veneault-Fourrey C."/>
            <person name="LaButti K."/>
            <person name="Lindquist E.A."/>
            <person name="Lipzen A."/>
            <person name="Lundell T."/>
            <person name="Morin E."/>
            <person name="Murat C."/>
            <person name="Sun H."/>
            <person name="Tunlid A."/>
            <person name="Henrissat B."/>
            <person name="Grigoriev I.V."/>
            <person name="Hibbett D.S."/>
            <person name="Martin F."/>
            <person name="Nordberg H.P."/>
            <person name="Cantor M.N."/>
            <person name="Hua S.X."/>
        </authorList>
    </citation>
    <scope>NUCLEOTIDE SEQUENCE [LARGE SCALE GENOMIC DNA]</scope>
    <source>
        <strain evidence="5 6">Ve08.2h10</strain>
    </source>
</reference>
<name>A0A0D0E7N5_9AGAM</name>
<dbReference type="GO" id="GO:0000981">
    <property type="term" value="F:DNA-binding transcription factor activity, RNA polymerase II-specific"/>
    <property type="evidence" value="ECO:0007669"/>
    <property type="project" value="TreeGrafter"/>
</dbReference>
<keyword evidence="6" id="KW-1185">Reference proteome</keyword>
<dbReference type="InterPro" id="IPR001356">
    <property type="entry name" value="HD"/>
</dbReference>
<evidence type="ECO:0000256" key="1">
    <source>
        <dbReference type="PROSITE-ProRule" id="PRU00108"/>
    </source>
</evidence>
<evidence type="ECO:0000259" key="4">
    <source>
        <dbReference type="PROSITE" id="PS50071"/>
    </source>
</evidence>
<proteinExistence type="predicted"/>
<dbReference type="HOGENOM" id="CLU_033345_0_0_1"/>
<dbReference type="STRING" id="930991.A0A0D0E7N5"/>
<evidence type="ECO:0000256" key="3">
    <source>
        <dbReference type="SAM" id="MobiDB-lite"/>
    </source>
</evidence>
<dbReference type="EMBL" id="KN824919">
    <property type="protein sequence ID" value="KIK97814.1"/>
    <property type="molecule type" value="Genomic_DNA"/>
</dbReference>
<dbReference type="Proteomes" id="UP000054538">
    <property type="component" value="Unassembled WGS sequence"/>
</dbReference>
<keyword evidence="1 2" id="KW-0238">DNA-binding</keyword>
<comment type="subcellular location">
    <subcellularLocation>
        <location evidence="1 2">Nucleus</location>
    </subcellularLocation>
</comment>
<dbReference type="CDD" id="cd00086">
    <property type="entry name" value="homeodomain"/>
    <property type="match status" value="1"/>
</dbReference>
<gene>
    <name evidence="5" type="ORF">PAXRUDRAFT_24474</name>
</gene>
<dbReference type="InterPro" id="IPR052631">
    <property type="entry name" value="Paired_homeobox_Bicoid"/>
</dbReference>
<organism evidence="5 6">
    <name type="scientific">Paxillus rubicundulus Ve08.2h10</name>
    <dbReference type="NCBI Taxonomy" id="930991"/>
    <lineage>
        <taxon>Eukaryota</taxon>
        <taxon>Fungi</taxon>
        <taxon>Dikarya</taxon>
        <taxon>Basidiomycota</taxon>
        <taxon>Agaricomycotina</taxon>
        <taxon>Agaricomycetes</taxon>
        <taxon>Agaricomycetidae</taxon>
        <taxon>Boletales</taxon>
        <taxon>Paxilineae</taxon>
        <taxon>Paxillaceae</taxon>
        <taxon>Paxillus</taxon>
    </lineage>
</organism>
<evidence type="ECO:0000313" key="6">
    <source>
        <dbReference type="Proteomes" id="UP000054538"/>
    </source>
</evidence>
<dbReference type="PROSITE" id="PS50071">
    <property type="entry name" value="HOMEOBOX_2"/>
    <property type="match status" value="1"/>
</dbReference>
<feature type="DNA-binding region" description="Homeobox" evidence="1">
    <location>
        <begin position="44"/>
        <end position="103"/>
    </location>
</feature>
<feature type="region of interest" description="Disordered" evidence="3">
    <location>
        <begin position="94"/>
        <end position="246"/>
    </location>
</feature>
<dbReference type="InParanoid" id="A0A0D0E7N5"/>
<dbReference type="AlphaFoldDB" id="A0A0D0E7N5"/>
<feature type="region of interest" description="Disordered" evidence="3">
    <location>
        <begin position="1"/>
        <end position="55"/>
    </location>
</feature>
<evidence type="ECO:0000256" key="2">
    <source>
        <dbReference type="RuleBase" id="RU000682"/>
    </source>
</evidence>
<keyword evidence="1 2" id="KW-0371">Homeobox</keyword>
<dbReference type="SMART" id="SM00389">
    <property type="entry name" value="HOX"/>
    <property type="match status" value="1"/>
</dbReference>
<dbReference type="InterPro" id="IPR009057">
    <property type="entry name" value="Homeodomain-like_sf"/>
</dbReference>
<sequence length="436" mass="46429">MAAEGASSMSDSSSQSGMADNETEAERSQQSERSAPLVTAPQKKKRTRTLTTPHQSAVLHALLAKSRFPTTAMREEVGRQIGLSARKVQIWFQNQRQKARRPQGESAPLTRPPQFGPFTTMGSAGPSTSSYLSSSAGGGSASETPRLGPGSSRTPVLESRRSLDSNPGLSGPGIPGPPSYSPRPASAGVWEPSRQTPTSPEPALAGSQQHRVSCTSEGLPSLDSRDSTRTSAPQPGPVQEVDRSPQLSRVLPLIGSGTLNSLSSIGLYAPTTSSFPPQHNSRTSVNILQQHDSVSLLVNEQGSSAPLSIPPPFALQPQPQWDPQTFTPFTRPEFASWSNSPGSSLSARATFSAARAHDRLTHNVSPNLSRGRHIHSSAGEHRSIASRRPQPFDPLHDIISPSRGQRLSPAPSRPSFSGEGHVRSDDEVGEHSACIR</sequence>
<dbReference type="PANTHER" id="PTHR46255">
    <property type="entry name" value="SHORT STATURE HOMEOBOX"/>
    <property type="match status" value="1"/>
</dbReference>
<protein>
    <recommendedName>
        <fullName evidence="4">Homeobox domain-containing protein</fullName>
    </recommendedName>
</protein>
<dbReference type="GO" id="GO:0005634">
    <property type="term" value="C:nucleus"/>
    <property type="evidence" value="ECO:0007669"/>
    <property type="project" value="UniProtKB-SubCell"/>
</dbReference>